<dbReference type="AlphaFoldDB" id="A0A9N9GMF5"/>
<proteinExistence type="predicted"/>
<evidence type="ECO:0000313" key="3">
    <source>
        <dbReference type="Proteomes" id="UP000789508"/>
    </source>
</evidence>
<sequence>MTASKSKTFTSSTTKRRNRSEIDTTGRRSIFQVRGVSYPPRRRARSNKQNFQIENNENEISEEVIRMFETHIDVIEEKVNVLTESSVIQNTLGQISDKLNTKVNLFSELSTEELLKLTRSLSLLNNDYAEQNMNTIEPIEQQNEEQRLKLQQTFLVELCNNTLLNDNIFRNRIDSLLVASINC</sequence>
<evidence type="ECO:0000256" key="1">
    <source>
        <dbReference type="SAM" id="MobiDB-lite"/>
    </source>
</evidence>
<gene>
    <name evidence="2" type="ORF">ALEPTO_LOCUS8893</name>
</gene>
<accession>A0A9N9GMF5</accession>
<name>A0A9N9GMF5_9GLOM</name>
<feature type="region of interest" description="Disordered" evidence="1">
    <location>
        <begin position="1"/>
        <end position="26"/>
    </location>
</feature>
<keyword evidence="3" id="KW-1185">Reference proteome</keyword>
<dbReference type="OrthoDB" id="10599339at2759"/>
<feature type="compositionally biased region" description="Low complexity" evidence="1">
    <location>
        <begin position="1"/>
        <end position="13"/>
    </location>
</feature>
<evidence type="ECO:0000313" key="2">
    <source>
        <dbReference type="EMBL" id="CAG8619256.1"/>
    </source>
</evidence>
<comment type="caution">
    <text evidence="2">The sequence shown here is derived from an EMBL/GenBank/DDBJ whole genome shotgun (WGS) entry which is preliminary data.</text>
</comment>
<reference evidence="2" key="1">
    <citation type="submission" date="2021-06" db="EMBL/GenBank/DDBJ databases">
        <authorList>
            <person name="Kallberg Y."/>
            <person name="Tangrot J."/>
            <person name="Rosling A."/>
        </authorList>
    </citation>
    <scope>NUCLEOTIDE SEQUENCE</scope>
    <source>
        <strain evidence="2">FL130A</strain>
    </source>
</reference>
<protein>
    <submittedName>
        <fullName evidence="2">10163_t:CDS:1</fullName>
    </submittedName>
</protein>
<dbReference type="EMBL" id="CAJVPS010005853">
    <property type="protein sequence ID" value="CAG8619256.1"/>
    <property type="molecule type" value="Genomic_DNA"/>
</dbReference>
<dbReference type="Proteomes" id="UP000789508">
    <property type="component" value="Unassembled WGS sequence"/>
</dbReference>
<organism evidence="2 3">
    <name type="scientific">Ambispora leptoticha</name>
    <dbReference type="NCBI Taxonomy" id="144679"/>
    <lineage>
        <taxon>Eukaryota</taxon>
        <taxon>Fungi</taxon>
        <taxon>Fungi incertae sedis</taxon>
        <taxon>Mucoromycota</taxon>
        <taxon>Glomeromycotina</taxon>
        <taxon>Glomeromycetes</taxon>
        <taxon>Archaeosporales</taxon>
        <taxon>Ambisporaceae</taxon>
        <taxon>Ambispora</taxon>
    </lineage>
</organism>